<evidence type="ECO:0008006" key="3">
    <source>
        <dbReference type="Google" id="ProtNLM"/>
    </source>
</evidence>
<dbReference type="AlphaFoldDB" id="A0A0F4GQF6"/>
<gene>
    <name evidence="1" type="ORF">TI39_contig353g00005</name>
</gene>
<dbReference type="EMBL" id="LAFY01000345">
    <property type="protein sequence ID" value="KJX99679.1"/>
    <property type="molecule type" value="Genomic_DNA"/>
</dbReference>
<evidence type="ECO:0000313" key="2">
    <source>
        <dbReference type="Proteomes" id="UP000033647"/>
    </source>
</evidence>
<accession>A0A0F4GQF6</accession>
<dbReference type="CDD" id="cd20336">
    <property type="entry name" value="Rcat_RBR"/>
    <property type="match status" value="1"/>
</dbReference>
<evidence type="ECO:0000313" key="1">
    <source>
        <dbReference type="EMBL" id="KJX99679.1"/>
    </source>
</evidence>
<reference evidence="1 2" key="1">
    <citation type="submission" date="2015-03" db="EMBL/GenBank/DDBJ databases">
        <title>RNA-seq based gene annotation and comparative genomics of four Zymoseptoria species reveal species-specific pathogenicity related genes and transposable element activity.</title>
        <authorList>
            <person name="Grandaubert J."/>
            <person name="Bhattacharyya A."/>
            <person name="Stukenbrock E.H."/>
        </authorList>
    </citation>
    <scope>NUCLEOTIDE SEQUENCE [LARGE SCALE GENOMIC DNA]</scope>
    <source>
        <strain evidence="1 2">Zb18110</strain>
    </source>
</reference>
<dbReference type="OrthoDB" id="10009520at2759"/>
<organism evidence="1 2">
    <name type="scientific">Zymoseptoria brevis</name>
    <dbReference type="NCBI Taxonomy" id="1047168"/>
    <lineage>
        <taxon>Eukaryota</taxon>
        <taxon>Fungi</taxon>
        <taxon>Dikarya</taxon>
        <taxon>Ascomycota</taxon>
        <taxon>Pezizomycotina</taxon>
        <taxon>Dothideomycetes</taxon>
        <taxon>Dothideomycetidae</taxon>
        <taxon>Mycosphaerellales</taxon>
        <taxon>Mycosphaerellaceae</taxon>
        <taxon>Zymoseptoria</taxon>
    </lineage>
</organism>
<protein>
    <recommendedName>
        <fullName evidence="3">RING-type domain-containing protein</fullName>
    </recommendedName>
</protein>
<name>A0A0F4GQF6_9PEZI</name>
<dbReference type="Gene3D" id="1.20.120.1750">
    <property type="match status" value="1"/>
</dbReference>
<keyword evidence="2" id="KW-1185">Reference proteome</keyword>
<dbReference type="STRING" id="1047168.A0A0F4GQF6"/>
<dbReference type="Proteomes" id="UP000033647">
    <property type="component" value="Unassembled WGS sequence"/>
</dbReference>
<proteinExistence type="predicted"/>
<comment type="caution">
    <text evidence="1">The sequence shown here is derived from an EMBL/GenBank/DDBJ whole genome shotgun (WGS) entry which is preliminary data.</text>
</comment>
<dbReference type="SUPFAM" id="SSF57850">
    <property type="entry name" value="RING/U-box"/>
    <property type="match status" value="1"/>
</dbReference>
<sequence>MAAEIKSLPFIPTNNPEKIIHILSSSRNVSEAIKHKMTTATPRTPWLCQICFEMQDSTPVEVADDHICGDCFESGMKTQFQDALANQANYPVKWGGTPLNIEDYQRFFAPEFMRQYTTKVKEYAVPIKLRIYCTQQIAAVPEENEAHPTEETCGTFLGSTLDHANEQKVKCSKCHGDTEVSIRTNDADQALLEGQVVGKVYQLCPGDNCGARIFLAEGCNEVVCELCGTTLCYICGTVPERGHWNVGSCPRFGQKDSARAIFDDVDDAEDDEDEGVEEAFPPLSRVRGAHSFDLHPIVEEGIFSTAVGRLLIADRQRLRTILQPTHGGQAAASPDVVSIVEALRVSLDVYIAHLVPAGTVHALLDAPTGQNQSLQDSEFLIREHNEIRRLAIEIDVEGFRPYPGLANLVLTHYAAWSGRHQIEERAMELFRIESASIEQSVENRLMRADLGLLHAVHRRWHDSPMGGMAMEAAHQLNLWLLSETHVYVDHLHEQDILVGRPPLWARREESNSRAQIHHEFLLMSQSPAVVAAFPELSAIVVSYELAWTGLYEELRRLHPRNL</sequence>